<evidence type="ECO:0000256" key="1">
    <source>
        <dbReference type="SAM" id="Phobius"/>
    </source>
</evidence>
<gene>
    <name evidence="3" type="ORF">SR882_06320</name>
</gene>
<dbReference type="InterPro" id="IPR052901">
    <property type="entry name" value="Bact_TGase-like"/>
</dbReference>
<dbReference type="InterPro" id="IPR021878">
    <property type="entry name" value="TgpA_N"/>
</dbReference>
<evidence type="ECO:0000313" key="4">
    <source>
        <dbReference type="Proteomes" id="UP001327459"/>
    </source>
</evidence>
<sequence length="662" mass="74593">MALARLDPLLWLVLVGSVGLLLPHLPWTVLPIVIVAFAWRRVHEVGGLPLPPRWMLLLLAAASTAVVVLHFHALWGRDAGVALLVVAAGLKLLETHEARDQYGVLLLAFFLLISVLLFDQAIVIFALVMALFWLLVGAWMGISQPAGPTGHHLGQRLRESGRLLLIGLPFTLILFALFPRPPGALWGVQQPGGQAQTGLSEQMRPGQFDQLAEDPSPAFRVRFDGTPVAPEQRYWRVFVMSGFAEDDPESWIADPAMGSPRVETIDESRVAYQVTLEPTGARQLPSLAAAIETPPRSRLDGNLVVHRERPVDDRLRYRLTSALDYRLDVGSLPRFRRQQYLALGGLNPLLTDLADDWRDQPPAARIELALAYFRDQPFAYTRSPGRRDGADRADTFLFETRRGYCADYADAFVRLMRAADVPARVVTGYQGGELNGDYLVVRQSDAHAWAEVWTADRGWQRVDPTAAVAPERIEEGIARSMAGDASLPATVRREEGSLSRQMRLLVEQMDNRWNQYVLGYDGRLQQEWLGKLGLAMNHPVWPALWALALAITAWWGLLVLLGRRERRRQAGSEVEYLWTRLQDDLARLGIHRGNPESERALLRRAATTLPFAAEDLRRVGQLLEATRYARSPSRRQSALLTSRLANLHRRLFWRSRWKRRRS</sequence>
<dbReference type="Pfam" id="PF11992">
    <property type="entry name" value="TgpA_N"/>
    <property type="match status" value="1"/>
</dbReference>
<feature type="transmembrane region" description="Helical" evidence="1">
    <location>
        <begin position="163"/>
        <end position="179"/>
    </location>
</feature>
<dbReference type="PANTHER" id="PTHR42736">
    <property type="entry name" value="PROTEIN-GLUTAMINE GAMMA-GLUTAMYLTRANSFERASE"/>
    <property type="match status" value="1"/>
</dbReference>
<feature type="transmembrane region" description="Helical" evidence="1">
    <location>
        <begin position="102"/>
        <end position="118"/>
    </location>
</feature>
<accession>A0ABZ0YUY9</accession>
<dbReference type="Proteomes" id="UP001327459">
    <property type="component" value="Chromosome"/>
</dbReference>
<keyword evidence="1" id="KW-0472">Membrane</keyword>
<keyword evidence="1" id="KW-1133">Transmembrane helix</keyword>
<dbReference type="EMBL" id="CP140153">
    <property type="protein sequence ID" value="WQH15384.1"/>
    <property type="molecule type" value="Genomic_DNA"/>
</dbReference>
<dbReference type="Pfam" id="PF01841">
    <property type="entry name" value="Transglut_core"/>
    <property type="match status" value="1"/>
</dbReference>
<feature type="domain" description="Transglutaminase-like" evidence="2">
    <location>
        <begin position="397"/>
        <end position="466"/>
    </location>
</feature>
<dbReference type="SMART" id="SM00460">
    <property type="entry name" value="TGc"/>
    <property type="match status" value="1"/>
</dbReference>
<evidence type="ECO:0000259" key="2">
    <source>
        <dbReference type="SMART" id="SM00460"/>
    </source>
</evidence>
<name>A0ABZ0YUY9_9GAMM</name>
<protein>
    <submittedName>
        <fullName evidence="3">DUF3488 and transglutaminase-like domain-containing protein</fullName>
    </submittedName>
</protein>
<dbReference type="InterPro" id="IPR002931">
    <property type="entry name" value="Transglutaminase-like"/>
</dbReference>
<dbReference type="InterPro" id="IPR038765">
    <property type="entry name" value="Papain-like_cys_pep_sf"/>
</dbReference>
<dbReference type="SUPFAM" id="SSF54001">
    <property type="entry name" value="Cysteine proteinases"/>
    <property type="match status" value="1"/>
</dbReference>
<feature type="transmembrane region" description="Helical" evidence="1">
    <location>
        <begin position="54"/>
        <end position="73"/>
    </location>
</feature>
<dbReference type="PANTHER" id="PTHR42736:SF1">
    <property type="entry name" value="PROTEIN-GLUTAMINE GAMMA-GLUTAMYLTRANSFERASE"/>
    <property type="match status" value="1"/>
</dbReference>
<feature type="transmembrane region" description="Helical" evidence="1">
    <location>
        <begin position="124"/>
        <end position="142"/>
    </location>
</feature>
<organism evidence="3 4">
    <name type="scientific">Guyparkeria halophila</name>
    <dbReference type="NCBI Taxonomy" id="47960"/>
    <lineage>
        <taxon>Bacteria</taxon>
        <taxon>Pseudomonadati</taxon>
        <taxon>Pseudomonadota</taxon>
        <taxon>Gammaproteobacteria</taxon>
        <taxon>Chromatiales</taxon>
        <taxon>Thioalkalibacteraceae</taxon>
        <taxon>Guyparkeria</taxon>
    </lineage>
</organism>
<proteinExistence type="predicted"/>
<keyword evidence="1" id="KW-0812">Transmembrane</keyword>
<feature type="transmembrane region" description="Helical" evidence="1">
    <location>
        <begin position="20"/>
        <end position="42"/>
    </location>
</feature>
<dbReference type="Gene3D" id="3.10.620.30">
    <property type="match status" value="1"/>
</dbReference>
<reference evidence="3 4" key="1">
    <citation type="submission" date="2023-11" db="EMBL/GenBank/DDBJ databases">
        <title>MicrobeMod: A computational toolkit for identifying prokaryotic methylation and restriction-modification with nanopore sequencing.</title>
        <authorList>
            <person name="Crits-Christoph A."/>
            <person name="Kang S.C."/>
            <person name="Lee H."/>
            <person name="Ostrov N."/>
        </authorList>
    </citation>
    <scope>NUCLEOTIDE SEQUENCE [LARGE SCALE GENOMIC DNA]</scope>
    <source>
        <strain evidence="3 4">ATCC 49870</strain>
    </source>
</reference>
<dbReference type="RefSeq" id="WP_322520413.1">
    <property type="nucleotide sequence ID" value="NZ_CP140153.1"/>
</dbReference>
<evidence type="ECO:0000313" key="3">
    <source>
        <dbReference type="EMBL" id="WQH15384.1"/>
    </source>
</evidence>
<keyword evidence="4" id="KW-1185">Reference proteome</keyword>
<feature type="transmembrane region" description="Helical" evidence="1">
    <location>
        <begin position="540"/>
        <end position="561"/>
    </location>
</feature>